<accession>A0A4Q0NXF6</accession>
<evidence type="ECO:0000313" key="6">
    <source>
        <dbReference type="Proteomes" id="UP000289859"/>
    </source>
</evidence>
<dbReference type="InterPro" id="IPR034032">
    <property type="entry name" value="Zn_MMP-like_bac"/>
</dbReference>
<dbReference type="PANTHER" id="PTHR38478:SF1">
    <property type="entry name" value="ZINC DEPENDENT METALLOPROTEASE DOMAIN LIPOPROTEIN"/>
    <property type="match status" value="1"/>
</dbReference>
<dbReference type="SUPFAM" id="SSF55486">
    <property type="entry name" value="Metalloproteases ('zincins'), catalytic domain"/>
    <property type="match status" value="1"/>
</dbReference>
<feature type="signal peptide" evidence="1">
    <location>
        <begin position="1"/>
        <end position="22"/>
    </location>
</feature>
<dbReference type="RefSeq" id="WP_128766608.1">
    <property type="nucleotide sequence ID" value="NZ_JBHUOO010000022.1"/>
</dbReference>
<gene>
    <name evidence="5" type="ORF">DSM02_3319</name>
</gene>
<dbReference type="OrthoDB" id="9776599at2"/>
<dbReference type="InterPro" id="IPR032534">
    <property type="entry name" value="EcxA_zinc-bd"/>
</dbReference>
<dbReference type="PANTHER" id="PTHR38478">
    <property type="entry name" value="PEPTIDASE M1A AND M12B"/>
    <property type="match status" value="1"/>
</dbReference>
<dbReference type="InterPro" id="IPR033413">
    <property type="entry name" value="DUF5117"/>
</dbReference>
<dbReference type="Gene3D" id="3.40.390.10">
    <property type="entry name" value="Collagenase (Catalytic Domain)"/>
    <property type="match status" value="1"/>
</dbReference>
<dbReference type="InterPro" id="IPR024079">
    <property type="entry name" value="MetalloPept_cat_dom_sf"/>
</dbReference>
<feature type="chain" id="PRO_5020618143" description="Zinc-dependent metalloprotease" evidence="1">
    <location>
        <begin position="23"/>
        <end position="837"/>
    </location>
</feature>
<feature type="domain" description="DUF5118" evidence="4">
    <location>
        <begin position="51"/>
        <end position="100"/>
    </location>
</feature>
<evidence type="ECO:0000259" key="4">
    <source>
        <dbReference type="Pfam" id="PF17162"/>
    </source>
</evidence>
<evidence type="ECO:0008006" key="7">
    <source>
        <dbReference type="Google" id="ProtNLM"/>
    </source>
</evidence>
<organism evidence="5 6">
    <name type="scientific">Leeuwenhoekiella polynyae</name>
    <dbReference type="NCBI Taxonomy" id="1550906"/>
    <lineage>
        <taxon>Bacteria</taxon>
        <taxon>Pseudomonadati</taxon>
        <taxon>Bacteroidota</taxon>
        <taxon>Flavobacteriia</taxon>
        <taxon>Flavobacteriales</taxon>
        <taxon>Flavobacteriaceae</taxon>
        <taxon>Leeuwenhoekiella</taxon>
    </lineage>
</organism>
<keyword evidence="6" id="KW-1185">Reference proteome</keyword>
<reference evidence="5 6" key="1">
    <citation type="submission" date="2018-07" db="EMBL/GenBank/DDBJ databases">
        <title>Leeuwenhoekiella genomics.</title>
        <authorList>
            <person name="Tahon G."/>
            <person name="Willems A."/>
        </authorList>
    </citation>
    <scope>NUCLEOTIDE SEQUENCE [LARGE SCALE GENOMIC DNA]</scope>
    <source>
        <strain evidence="5 6">LMG 29608</strain>
    </source>
</reference>
<comment type="caution">
    <text evidence="5">The sequence shown here is derived from an EMBL/GenBank/DDBJ whole genome shotgun (WGS) entry which is preliminary data.</text>
</comment>
<keyword evidence="1" id="KW-0732">Signal</keyword>
<evidence type="ECO:0000259" key="3">
    <source>
        <dbReference type="Pfam" id="PF17148"/>
    </source>
</evidence>
<dbReference type="Pfam" id="PF16313">
    <property type="entry name" value="DUF4953"/>
    <property type="match status" value="1"/>
</dbReference>
<name>A0A4Q0NXF6_9FLAO</name>
<evidence type="ECO:0000313" key="5">
    <source>
        <dbReference type="EMBL" id="RXG15777.1"/>
    </source>
</evidence>
<dbReference type="CDD" id="cd04276">
    <property type="entry name" value="ZnMc_MMP_like_2"/>
    <property type="match status" value="1"/>
</dbReference>
<dbReference type="Pfam" id="PF17162">
    <property type="entry name" value="DUF5118"/>
    <property type="match status" value="1"/>
</dbReference>
<feature type="domain" description="EcxA zinc-binding" evidence="2">
    <location>
        <begin position="436"/>
        <end position="745"/>
    </location>
</feature>
<evidence type="ECO:0000256" key="1">
    <source>
        <dbReference type="SAM" id="SignalP"/>
    </source>
</evidence>
<dbReference type="EMBL" id="QOVK01000020">
    <property type="protein sequence ID" value="RXG15777.1"/>
    <property type="molecule type" value="Genomic_DNA"/>
</dbReference>
<evidence type="ECO:0000259" key="2">
    <source>
        <dbReference type="Pfam" id="PF16313"/>
    </source>
</evidence>
<dbReference type="GO" id="GO:0008237">
    <property type="term" value="F:metallopeptidase activity"/>
    <property type="evidence" value="ECO:0007669"/>
    <property type="project" value="InterPro"/>
</dbReference>
<dbReference type="Pfam" id="PF17148">
    <property type="entry name" value="DUF5117"/>
    <property type="match status" value="1"/>
</dbReference>
<dbReference type="AlphaFoldDB" id="A0A4Q0NXF6"/>
<dbReference type="Proteomes" id="UP000289859">
    <property type="component" value="Unassembled WGS sequence"/>
</dbReference>
<feature type="domain" description="DUF5117" evidence="3">
    <location>
        <begin position="114"/>
        <end position="301"/>
    </location>
</feature>
<dbReference type="InterPro" id="IPR033428">
    <property type="entry name" value="DUF5118"/>
</dbReference>
<sequence>MINLKKLLIAAIFVGSQSFVFAQQHKNEEKNKTEQKDSTSNAQKEEKVKLKKYEDVIKPEMIKYEGFITTYTDTTDFKFFMEIPQDVFNKDILVVNRIAKASTDMRNGSFGLVGDKIGEAVYKFQEGPRKKLFLRRISFTEYAKDSTQTLYEGIKLNNVQAIAEAFPIEAYNKDSTAVVIDVTNFLDSDNDILYFANQMMKDRSGVAAQQNDKSYVKYMRSYDNNLEIRAVKTYAKGKNPSAPNYTLELNSSFILLPEKSMQPRLVDERVGYFSVGHRDFNTNPQGVTAKMMVKRWRLEPKPEDEEKYLRGELVEPQKPIVFYIDPATPEKWVPYLIQGVNDWQEAFEKAGFKNAIFGKRAPTKKADSTWSLENANYSAIIYRPSEIANAMGPSISDPRSGEIIESHVFWFHNVMKVLKEWYMIQAGAIDPRARKPELDDELMGELIRFVSSHEIGHAIGLLHNFGSSSTVPVEKLRDKEWVEKNGHTPSIMDYARFNYVAQPEDNIGSAGIYPKINDYDKWAISWGYRWHPEFEDEFEEQKALTKIVTDSLAANHRLWFGTEVEPFDPRSQNEDLGDDAVLAGTYGIKNLKRIVPHLIAWNSVEYKGYDAVKDALGAVFAQYNRYLGHALKNIGGVYNDVHLASDDSPIYQPVEKERQQRAFQFISDQLFDTPYWLNEKSIFNKLDFSFGIELSEIQKMNIERLITRVRMSNLLNAQYEHEEDAYTLQNLFDDLNQSIFRELHEKESVDFYRRNLQKIYVNRLLQQIALEEPLNLITSNFQYTTINSDIQTLILNELRKQKELFEKLSKSSRLDETTKTHLTELAKRIEKQLDLDS</sequence>
<proteinExistence type="predicted"/>
<protein>
    <recommendedName>
        <fullName evidence="7">Zinc-dependent metalloprotease</fullName>
    </recommendedName>
</protein>